<sequence>MTSPVRRWWRARARPIYVETRVRGDLETLWQRTQVAGEHTRWDVRFSEITDVEQQEADAPRVFRYALHLPLRTVAGTGTSVGERWRPDGSCTSALRFGSPDPLSLIRRGSGWWRYVPTDEGVRFLTGFDYEPGWGPLGAVVDRAGFRRLVGWGTAWSFDRLRLWVEDGVPPETALRRALLDLAARGAFVGVAAGAAGAASASSRRGVRRLTVALALGAAGAVATAAPPLPGAPRARRTLRRPPDRVARQAPDTLATLRSPT</sequence>
<dbReference type="EMBL" id="JAVYII010000005">
    <property type="protein sequence ID" value="MDT9593981.1"/>
    <property type="molecule type" value="Genomic_DNA"/>
</dbReference>
<accession>A0ABU3PXK9</accession>
<dbReference type="RefSeq" id="WP_315733466.1">
    <property type="nucleotide sequence ID" value="NZ_JAVYII010000005.1"/>
</dbReference>
<feature type="region of interest" description="Disordered" evidence="1">
    <location>
        <begin position="225"/>
        <end position="261"/>
    </location>
</feature>
<evidence type="ECO:0008006" key="4">
    <source>
        <dbReference type="Google" id="ProtNLM"/>
    </source>
</evidence>
<dbReference type="SUPFAM" id="SSF55961">
    <property type="entry name" value="Bet v1-like"/>
    <property type="match status" value="1"/>
</dbReference>
<keyword evidence="3" id="KW-1185">Reference proteome</keyword>
<gene>
    <name evidence="2" type="ORF">RDV89_12940</name>
</gene>
<protein>
    <recommendedName>
        <fullName evidence="4">SRPBCC family protein</fullName>
    </recommendedName>
</protein>
<proteinExistence type="predicted"/>
<comment type="caution">
    <text evidence="2">The sequence shown here is derived from an EMBL/GenBank/DDBJ whole genome shotgun (WGS) entry which is preliminary data.</text>
</comment>
<evidence type="ECO:0000313" key="3">
    <source>
        <dbReference type="Proteomes" id="UP001268542"/>
    </source>
</evidence>
<organism evidence="2 3">
    <name type="scientific">Nocardioides imazamoxiresistens</name>
    <dbReference type="NCBI Taxonomy" id="3231893"/>
    <lineage>
        <taxon>Bacteria</taxon>
        <taxon>Bacillati</taxon>
        <taxon>Actinomycetota</taxon>
        <taxon>Actinomycetes</taxon>
        <taxon>Propionibacteriales</taxon>
        <taxon>Nocardioidaceae</taxon>
        <taxon>Nocardioides</taxon>
    </lineage>
</organism>
<name>A0ABU3PXK9_9ACTN</name>
<evidence type="ECO:0000256" key="1">
    <source>
        <dbReference type="SAM" id="MobiDB-lite"/>
    </source>
</evidence>
<reference evidence="2 3" key="1">
    <citation type="submission" date="2023-08" db="EMBL/GenBank/DDBJ databases">
        <title>Nocardioides seae sp. nov., a bacterium isolated from a soil.</title>
        <authorList>
            <person name="Wang X."/>
        </authorList>
    </citation>
    <scope>NUCLEOTIDE SEQUENCE [LARGE SCALE GENOMIC DNA]</scope>
    <source>
        <strain evidence="2 3">YZH12</strain>
    </source>
</reference>
<dbReference type="Proteomes" id="UP001268542">
    <property type="component" value="Unassembled WGS sequence"/>
</dbReference>
<evidence type="ECO:0000313" key="2">
    <source>
        <dbReference type="EMBL" id="MDT9593981.1"/>
    </source>
</evidence>